<name>A0ABQ3DCZ4_9ACTN</name>
<evidence type="ECO:0000313" key="3">
    <source>
        <dbReference type="EMBL" id="GHA62933.1"/>
    </source>
</evidence>
<keyword evidence="2" id="KW-1133">Transmembrane helix</keyword>
<evidence type="ECO:0000256" key="2">
    <source>
        <dbReference type="SAM" id="Phobius"/>
    </source>
</evidence>
<feature type="transmembrane region" description="Helical" evidence="2">
    <location>
        <begin position="25"/>
        <end position="42"/>
    </location>
</feature>
<protein>
    <submittedName>
        <fullName evidence="3">Uncharacterized protein</fullName>
    </submittedName>
</protein>
<accession>A0ABQ3DCZ4</accession>
<dbReference type="EMBL" id="BMVN01000048">
    <property type="protein sequence ID" value="GHA62933.1"/>
    <property type="molecule type" value="Genomic_DNA"/>
</dbReference>
<comment type="caution">
    <text evidence="3">The sequence shown here is derived from an EMBL/GenBank/DDBJ whole genome shotgun (WGS) entry which is preliminary data.</text>
</comment>
<evidence type="ECO:0000256" key="1">
    <source>
        <dbReference type="SAM" id="MobiDB-lite"/>
    </source>
</evidence>
<dbReference type="Proteomes" id="UP000653644">
    <property type="component" value="Unassembled WGS sequence"/>
</dbReference>
<sequence>MTPVSYPEYHPHAISRPTRGHTSPVTYVLLITVPAIVAVAALRPR</sequence>
<keyword evidence="2" id="KW-0812">Transmembrane</keyword>
<feature type="region of interest" description="Disordered" evidence="1">
    <location>
        <begin position="1"/>
        <end position="20"/>
    </location>
</feature>
<evidence type="ECO:0000313" key="4">
    <source>
        <dbReference type="Proteomes" id="UP000653644"/>
    </source>
</evidence>
<organism evidence="3 4">
    <name type="scientific">Streptomyces canarius</name>
    <dbReference type="NCBI Taxonomy" id="285453"/>
    <lineage>
        <taxon>Bacteria</taxon>
        <taxon>Bacillati</taxon>
        <taxon>Actinomycetota</taxon>
        <taxon>Actinomycetes</taxon>
        <taxon>Kitasatosporales</taxon>
        <taxon>Streptomycetaceae</taxon>
        <taxon>Streptomyces</taxon>
    </lineage>
</organism>
<reference evidence="4" key="1">
    <citation type="journal article" date="2019" name="Int. J. Syst. Evol. Microbiol.">
        <title>The Global Catalogue of Microorganisms (GCM) 10K type strain sequencing project: providing services to taxonomists for standard genome sequencing and annotation.</title>
        <authorList>
            <consortium name="The Broad Institute Genomics Platform"/>
            <consortium name="The Broad Institute Genome Sequencing Center for Infectious Disease"/>
            <person name="Wu L."/>
            <person name="Ma J."/>
        </authorList>
    </citation>
    <scope>NUCLEOTIDE SEQUENCE [LARGE SCALE GENOMIC DNA]</scope>
    <source>
        <strain evidence="4">JCM 4733</strain>
    </source>
</reference>
<proteinExistence type="predicted"/>
<gene>
    <name evidence="3" type="ORF">GCM10010345_78890</name>
</gene>
<keyword evidence="4" id="KW-1185">Reference proteome</keyword>
<keyword evidence="2" id="KW-0472">Membrane</keyword>